<feature type="domain" description="DHHA2" evidence="3">
    <location>
        <begin position="197"/>
        <end position="341"/>
    </location>
</feature>
<feature type="compositionally biased region" description="Polar residues" evidence="2">
    <location>
        <begin position="2147"/>
        <end position="2164"/>
    </location>
</feature>
<accession>A0A7K5BBX1</accession>
<organism evidence="4 5">
    <name type="scientific">Furnarius figulus</name>
    <dbReference type="NCBI Taxonomy" id="463165"/>
    <lineage>
        <taxon>Eukaryota</taxon>
        <taxon>Metazoa</taxon>
        <taxon>Chordata</taxon>
        <taxon>Craniata</taxon>
        <taxon>Vertebrata</taxon>
        <taxon>Euteleostomi</taxon>
        <taxon>Archelosauria</taxon>
        <taxon>Archosauria</taxon>
        <taxon>Dinosauria</taxon>
        <taxon>Saurischia</taxon>
        <taxon>Theropoda</taxon>
        <taxon>Coelurosauria</taxon>
        <taxon>Aves</taxon>
        <taxon>Neognathae</taxon>
        <taxon>Neoaves</taxon>
        <taxon>Telluraves</taxon>
        <taxon>Australaves</taxon>
        <taxon>Passeriformes</taxon>
        <taxon>Furnariidae</taxon>
        <taxon>Furnarius</taxon>
    </lineage>
</organism>
<feature type="compositionally biased region" description="Polar residues" evidence="2">
    <location>
        <begin position="2757"/>
        <end position="2769"/>
    </location>
</feature>
<evidence type="ECO:0000256" key="1">
    <source>
        <dbReference type="ARBA" id="ARBA00010331"/>
    </source>
</evidence>
<dbReference type="InterPro" id="IPR004097">
    <property type="entry name" value="DHHA2"/>
</dbReference>
<feature type="region of interest" description="Disordered" evidence="2">
    <location>
        <begin position="347"/>
        <end position="393"/>
    </location>
</feature>
<dbReference type="GO" id="GO:0016462">
    <property type="term" value="F:pyrophosphatase activity"/>
    <property type="evidence" value="ECO:0007669"/>
    <property type="project" value="InterPro"/>
</dbReference>
<dbReference type="GO" id="GO:0005737">
    <property type="term" value="C:cytoplasm"/>
    <property type="evidence" value="ECO:0007669"/>
    <property type="project" value="InterPro"/>
</dbReference>
<feature type="region of interest" description="Disordered" evidence="2">
    <location>
        <begin position="1995"/>
        <end position="2021"/>
    </location>
</feature>
<feature type="compositionally biased region" description="Basic and acidic residues" evidence="2">
    <location>
        <begin position="1183"/>
        <end position="1193"/>
    </location>
</feature>
<feature type="compositionally biased region" description="Basic and acidic residues" evidence="2">
    <location>
        <begin position="2440"/>
        <end position="2449"/>
    </location>
</feature>
<dbReference type="Gene3D" id="3.10.310.20">
    <property type="entry name" value="DHHA2 domain"/>
    <property type="match status" value="1"/>
</dbReference>
<feature type="non-terminal residue" evidence="4">
    <location>
        <position position="1"/>
    </location>
</feature>
<gene>
    <name evidence="4" type="primary">Prune2</name>
    <name evidence="4" type="ORF">FURFIG_R08943</name>
</gene>
<evidence type="ECO:0000256" key="2">
    <source>
        <dbReference type="SAM" id="MobiDB-lite"/>
    </source>
</evidence>
<feature type="region of interest" description="Disordered" evidence="2">
    <location>
        <begin position="1770"/>
        <end position="1816"/>
    </location>
</feature>
<feature type="region of interest" description="Disordered" evidence="2">
    <location>
        <begin position="1183"/>
        <end position="1203"/>
    </location>
</feature>
<feature type="region of interest" description="Disordered" evidence="2">
    <location>
        <begin position="2374"/>
        <end position="2466"/>
    </location>
</feature>
<protein>
    <submittedName>
        <fullName evidence="4">PRUN2 protein</fullName>
    </submittedName>
</protein>
<reference evidence="4 5" key="1">
    <citation type="submission" date="2019-09" db="EMBL/GenBank/DDBJ databases">
        <title>Bird 10,000 Genomes (B10K) Project - Family phase.</title>
        <authorList>
            <person name="Zhang G."/>
        </authorList>
    </citation>
    <scope>NUCLEOTIDE SEQUENCE [LARGE SCALE GENOMIC DNA]</scope>
    <source>
        <strain evidence="4">B10K-DU-003-06</strain>
    </source>
</reference>
<keyword evidence="5" id="KW-1185">Reference proteome</keyword>
<feature type="region of interest" description="Disordered" evidence="2">
    <location>
        <begin position="972"/>
        <end position="1005"/>
    </location>
</feature>
<dbReference type="Gene3D" id="3.90.1640.10">
    <property type="entry name" value="inorganic pyrophosphatase (n-terminal core)"/>
    <property type="match status" value="1"/>
</dbReference>
<feature type="compositionally biased region" description="Polar residues" evidence="2">
    <location>
        <begin position="348"/>
        <end position="358"/>
    </location>
</feature>
<feature type="compositionally biased region" description="Polar residues" evidence="2">
    <location>
        <begin position="1771"/>
        <end position="1786"/>
    </location>
</feature>
<comment type="similarity">
    <text evidence="1">Belongs to the PPase class C family. Prune subfamily.</text>
</comment>
<feature type="region of interest" description="Disordered" evidence="2">
    <location>
        <begin position="1299"/>
        <end position="1344"/>
    </location>
</feature>
<feature type="region of interest" description="Disordered" evidence="2">
    <location>
        <begin position="2144"/>
        <end position="2164"/>
    </location>
</feature>
<dbReference type="FunFam" id="3.90.1640.10:FF:000003">
    <property type="entry name" value="Prune homolog 2 with BCH domain"/>
    <property type="match status" value="1"/>
</dbReference>
<feature type="region of interest" description="Disordered" evidence="2">
    <location>
        <begin position="2727"/>
        <end position="2803"/>
    </location>
</feature>
<dbReference type="SMART" id="SM01131">
    <property type="entry name" value="DHHA2"/>
    <property type="match status" value="1"/>
</dbReference>
<feature type="compositionally biased region" description="Acidic residues" evidence="2">
    <location>
        <begin position="2774"/>
        <end position="2797"/>
    </location>
</feature>
<dbReference type="InterPro" id="IPR038763">
    <property type="entry name" value="DHH_sf"/>
</dbReference>
<feature type="compositionally biased region" description="Polar residues" evidence="2">
    <location>
        <begin position="2379"/>
        <end position="2400"/>
    </location>
</feature>
<sequence>QNRSKRLEKVHVVLGNKPCDLDSLISTLAYAYFLDKVSPPDVLCLPVLNIPRRDFSYFTETRFILEELNIPEAFHIFRDEINLHQLNDEGKLSLTLVNSNMLTSDDRSLESAVVKVINPDKQCDRSLELQACSSLVVKEILQKAPELITQQLAYLLRGSILFKCMSLEADSITEQQEKVLSILEEKFPDLPPREKIISVLQETQFNTQSVNIEEVMLKDLKEISDGEIKVAISTVYMTMEDCMLHRNIVGDLKTFIDKYGFDVLVILASCLSDEKQTKRQIAVYSENVELGNQICCELEECQNPCLELDPLECECDQILIYHQENSLVTCDQILLLVKEVINRRQPEMVSNSRTSSTEAVAGSAPLSQGSSGIMELYGSDVEPQPSSANFIENPQDLNGSMQAHIDVNVDLVSPDSGLATIRSSRSSKESSVFLSDDSPIADGGASHHSLLPGFDSYSPIPEGAIAEEQKPQSGNNSDNFDLFNFDLAPVVTAPSELSSHSVDCSPEDDYFLNSDSSEGHQLTAQKELDEANLLENETANYSTDLLMTKNEEDYLAEFDENPGEMCEKTSSLINLVEGDSPSPEMLKSADSRMPPTPMNSLVETSPLDNGQPLIFPQDVIKKINEIDGTNYSQSRVRYGSWWDGFDLESRNADAWSSSEQESVFHSPVLWKDSKETPLQREHIDRRASDSVFLQKQPKQMEYMRASLWDNQFKQDNWNQENQEKNSEHLRLQTASLDETKQELESFTDPWKISQPTPMMSDAWCSVEGKGSQLAGDSYKIWTKFDEGDAARSSEKVWNVSKLDKEKKSVNIPEEWAISKTSLSDSSEITVDNEIENPKAWDKGRYYSVEEYGKSENTDSVFNSMQNNSKLKTGEKNLFSDTKHRPKQFENIDTWNIYDKNIRKDVTEVVVPWENTFLYKNSDLSSSNIGEDLAVSPPDTNYSTSDSYISPTYVEDERENEDKDFDEETVTDKFMNPNLGEPEGLEEVNKEPSSPSNVPFSSTRNTDIWNTPLNNITQLQERNSEITALSASAKPFLDSEQTANLCFSNGIQTSEKKFSVSENRKLGLGYSQTVNDLSPPQNELNTRQTAADNVEILDRAPIEDTDTSMPTSDTGNGLDLKICDLQREIPSERAKQTTAGVAAELNSQDSVQQLNSWSLQSEEGCNEGWDNAIVISQEGKECKRTHETSEHTDICNKPMPEDSEFSCRADMEENGSTEVSTSPEKRRNSVSLEVLVTEDESFSNQSNPISQEERKDFLQNNIEFSSRASEEGRNYESFDDPTPQNDNYSEMSLLLSERAEKEATLTEEATSPHKDIISESSDKDSDNSENNSSKMPGSSGIWNDSGENGCGIVTSIALMNEPREVLGGEKEGLHEVALNHPGICNSDPSGYVSIPDITHMSVVEKSLSYEIGSGSNKKSENLEPANNLCGEPCAVLNDSFPQTAWNSQPCEDLQSPGTSPETSKVLEMANTTSSLSKDIQIKSYLEEDSIWSNSINDYTHSSGTSPDLSDASVNVWGDLPAASHHKRSRDMWEIKNNKKFEDSCKRNEFQNECEERFETSAEQNQIPKSLDFWNAHVDDDTVSSLSTPDMNEVSENSEACPEVIHEDSVCENKQQKASEIGEDYVQSNATSPEANEDNLGAKTKVGVEAQLGIFNENSEIIKSRKVLQEDVAIESIEHKTTSEYLGHCEIIPKNTQGSIFNEEIGSGEGTYFYPMNEDATLTFGDKEEDSSKGVDMWSMSPKSTVGTFDFPNNQTGSEWWNFQPFEEKQLKDQYSVSSHSGSDQLTSNKEDSCCSPSQDEERTQAQFTNLDSDGNKPVPVYSDEKENEMLVHPINSPDSQINQNSVHFKQLDAIMSDKEERSLIEQVLSTDKENRLVPQNFFSDGEQAIPDTSVQAVAVLDLPKDDEGNASLIPQEQQQDTCESSEVHNSLPDAFTVEDLSFEMREKSSPGWNILVPQTGFIPDILQDNTQESNQLFSVEPDLWINAEQIVSLKSDGENPDILSHCDQDNSSDSSSSPDVCQEYGAKHASIPSSQIVVGPEDHNSQPIHTWSNMSEETDFDSKCQLVIQKVETHPESGSPQDYEPGKINKFHQPISSNSQEPPEFAILEEYGLENKLVIDPVESTEIASEVTKVTSLDLKDVSHESFTHASHQGTPSDTAQKATSEMHSFPVDLTQPDRAEQSLKEISALDEVVKYSHTDHTAITGDKLDMSEECVDESETGVEHNIRNTSMTSVLAGKCGGMNIGALLGSETAEGESKDKQTLFPKSFLHGGKEGHESNSNNELFDDTTKAYEAVTENNVPMFKEMPNDQSPVLCNPPSSASFDAEPSGSRELAKGELFLRQPFYDTVSLEKPLLVPAFPEGAEGILMTKDNSVKDQVSETSTECLQENHTSVPSFSRSIVTPGDSDTTTEKSEAETTDPDSPPDGDRRSPNEACTDSLLCRENKRRNSSESSELESTEGKEDVRMQVLRDPASLEMDYILVTEEENAPLTKDTLKRSKSNFAFQEANVAEQTESHEGFSPGSLDTFQPASLTNESKSHPVCRTLWDSSHLEEKNSSIVPQKLDGEMRSQESCGQDEGWIILGQNEVSDISPEEISAKSEMLKSGSGHPGKELAAVEAQELIPDTGTEFQVETAVQKSFEHEGCSPSDRLTTEDKSLGIAGSPALQVVGGNGAWEANSQQRLENNTATEKEMKEEMVLLNSGRELCQKLGLVQEDVGMDIPLAEGVLSPNSTEMRPEPPNSLDLNGSQPRRIKLTAPNINLSLDQSEGSVLSDDNLDTPDEIDINVDDLDTPDDADSFEYTGQ</sequence>
<comment type="caution">
    <text evidence="4">The sequence shown here is derived from an EMBL/GenBank/DDBJ whole genome shotgun (WGS) entry which is preliminary data.</text>
</comment>
<feature type="compositionally biased region" description="Low complexity" evidence="2">
    <location>
        <begin position="2008"/>
        <end position="2018"/>
    </location>
</feature>
<dbReference type="EMBL" id="VYZD01001032">
    <property type="protein sequence ID" value="NWR93259.1"/>
    <property type="molecule type" value="Genomic_DNA"/>
</dbReference>
<feature type="compositionally biased region" description="Basic and acidic residues" evidence="2">
    <location>
        <begin position="1299"/>
        <end position="1325"/>
    </location>
</feature>
<evidence type="ECO:0000313" key="5">
    <source>
        <dbReference type="Proteomes" id="UP000529852"/>
    </source>
</evidence>
<feature type="region of interest" description="Disordered" evidence="2">
    <location>
        <begin position="1235"/>
        <end position="1287"/>
    </location>
</feature>
<feature type="compositionally biased region" description="Polar residues" evidence="2">
    <location>
        <begin position="384"/>
        <end position="393"/>
    </location>
</feature>
<feature type="compositionally biased region" description="Polar residues" evidence="2">
    <location>
        <begin position="990"/>
        <end position="1005"/>
    </location>
</feature>
<dbReference type="PANTHER" id="PTHR12112:SF49">
    <property type="entry name" value="DHHA2 DOMAIN-CONTAINING PROTEIN"/>
    <property type="match status" value="1"/>
</dbReference>
<feature type="compositionally biased region" description="Polar residues" evidence="2">
    <location>
        <begin position="937"/>
        <end position="946"/>
    </location>
</feature>
<dbReference type="Pfam" id="PF12496">
    <property type="entry name" value="BNIP2"/>
    <property type="match status" value="1"/>
</dbReference>
<feature type="compositionally biased region" description="Polar residues" evidence="2">
    <location>
        <begin position="1257"/>
        <end position="1266"/>
    </location>
</feature>
<dbReference type="Proteomes" id="UP000529852">
    <property type="component" value="Unassembled WGS sequence"/>
</dbReference>
<name>A0A7K5BBX1_9FURN</name>
<dbReference type="PANTHER" id="PTHR12112">
    <property type="entry name" value="BNIP - RELATED"/>
    <property type="match status" value="1"/>
</dbReference>
<dbReference type="InterPro" id="IPR022181">
    <property type="entry name" value="Bcl2-/adenovirus-E1B"/>
</dbReference>
<feature type="region of interest" description="Disordered" evidence="2">
    <location>
        <begin position="1210"/>
        <end position="1229"/>
    </location>
</feature>
<dbReference type="Pfam" id="PF02833">
    <property type="entry name" value="DHHA2"/>
    <property type="match status" value="1"/>
</dbReference>
<dbReference type="SUPFAM" id="SSF64182">
    <property type="entry name" value="DHH phosphoesterases"/>
    <property type="match status" value="1"/>
</dbReference>
<feature type="region of interest" description="Disordered" evidence="2">
    <location>
        <begin position="927"/>
        <end position="946"/>
    </location>
</feature>
<proteinExistence type="inferred from homology"/>
<dbReference type="FunFam" id="3.10.310.20:FF:000002">
    <property type="entry name" value="Prune homolog 2 with BCH domain"/>
    <property type="match status" value="1"/>
</dbReference>
<evidence type="ECO:0000313" key="4">
    <source>
        <dbReference type="EMBL" id="NWR93259.1"/>
    </source>
</evidence>
<dbReference type="InterPro" id="IPR038222">
    <property type="entry name" value="DHHA2_dom_sf"/>
</dbReference>
<evidence type="ECO:0000259" key="3">
    <source>
        <dbReference type="SMART" id="SM01131"/>
    </source>
</evidence>
<feature type="non-terminal residue" evidence="4">
    <location>
        <position position="2803"/>
    </location>
</feature>